<dbReference type="Proteomes" id="UP001258017">
    <property type="component" value="Unassembled WGS sequence"/>
</dbReference>
<dbReference type="InterPro" id="IPR029058">
    <property type="entry name" value="AB_hydrolase_fold"/>
</dbReference>
<organism evidence="1 2">
    <name type="scientific">Odynerus spinipes</name>
    <dbReference type="NCBI Taxonomy" id="1348599"/>
    <lineage>
        <taxon>Eukaryota</taxon>
        <taxon>Metazoa</taxon>
        <taxon>Ecdysozoa</taxon>
        <taxon>Arthropoda</taxon>
        <taxon>Hexapoda</taxon>
        <taxon>Insecta</taxon>
        <taxon>Pterygota</taxon>
        <taxon>Neoptera</taxon>
        <taxon>Endopterygota</taxon>
        <taxon>Hymenoptera</taxon>
        <taxon>Apocrita</taxon>
        <taxon>Aculeata</taxon>
        <taxon>Vespoidea</taxon>
        <taxon>Vespidae</taxon>
        <taxon>Eumeninae</taxon>
        <taxon>Odynerus</taxon>
    </lineage>
</organism>
<dbReference type="Gene3D" id="3.40.50.1820">
    <property type="entry name" value="alpha/beta hydrolase"/>
    <property type="match status" value="1"/>
</dbReference>
<name>A0AAD9VSM5_9HYME</name>
<comment type="caution">
    <text evidence="1">The sequence shown here is derived from an EMBL/GenBank/DDBJ whole genome shotgun (WGS) entry which is preliminary data.</text>
</comment>
<sequence length="318" mass="36682">MISGRAVVCSFLRRQFNHRLQPRLLVSKQNMAIMLIAPRLLSTNEITKNIKFISHDNDVTVSKYKVKASNSSESRPLMVMLCWLLAKDKHIMKFANLYLQKGFDVALVTITPWQLMWPEKGSRIIAADLLSFLQENQDYQQILLHGFSVGGYMWGEVLTYVHSNRDKYNNVIDRVIGHIWDSAADVTEFVVGTPRAIFPHNPLLQSIVEKYLMYHMKAFYKQSTQYYLRSSQMFHTNLVRSPALFLMSNTDPVGPVSSNMRVRDSWDSLGTKTYIKIFDGSSHVGHYRKYPKEYVAELNAFLDVLNLMKNEDKITAKA</sequence>
<proteinExistence type="predicted"/>
<gene>
    <name evidence="1" type="ORF">KPH14_010196</name>
</gene>
<dbReference type="SUPFAM" id="SSF53474">
    <property type="entry name" value="alpha/beta-Hydrolases"/>
    <property type="match status" value="1"/>
</dbReference>
<dbReference type="InterPro" id="IPR008547">
    <property type="entry name" value="DUF829_TMEM53"/>
</dbReference>
<accession>A0AAD9VSM5</accession>
<dbReference type="Pfam" id="PF05705">
    <property type="entry name" value="DUF829"/>
    <property type="match status" value="1"/>
</dbReference>
<reference evidence="1" key="2">
    <citation type="journal article" date="2023" name="Commun. Biol.">
        <title>Intrasexual cuticular hydrocarbon dimorphism in a wasp sheds light on hydrocarbon biosynthesis genes in Hymenoptera.</title>
        <authorList>
            <person name="Moris V.C."/>
            <person name="Podsiadlowski L."/>
            <person name="Martin S."/>
            <person name="Oeyen J.P."/>
            <person name="Donath A."/>
            <person name="Petersen M."/>
            <person name="Wilbrandt J."/>
            <person name="Misof B."/>
            <person name="Liedtke D."/>
            <person name="Thamm M."/>
            <person name="Scheiner R."/>
            <person name="Schmitt T."/>
            <person name="Niehuis O."/>
        </authorList>
    </citation>
    <scope>NUCLEOTIDE SEQUENCE</scope>
    <source>
        <strain evidence="1">GBR_01_08_01A</strain>
    </source>
</reference>
<evidence type="ECO:0008006" key="3">
    <source>
        <dbReference type="Google" id="ProtNLM"/>
    </source>
</evidence>
<reference evidence="1" key="1">
    <citation type="submission" date="2021-08" db="EMBL/GenBank/DDBJ databases">
        <authorList>
            <person name="Misof B."/>
            <person name="Oliver O."/>
            <person name="Podsiadlowski L."/>
            <person name="Donath A."/>
            <person name="Peters R."/>
            <person name="Mayer C."/>
            <person name="Rust J."/>
            <person name="Gunkel S."/>
            <person name="Lesny P."/>
            <person name="Martin S."/>
            <person name="Oeyen J.P."/>
            <person name="Petersen M."/>
            <person name="Panagiotis P."/>
            <person name="Wilbrandt J."/>
            <person name="Tanja T."/>
        </authorList>
    </citation>
    <scope>NUCLEOTIDE SEQUENCE</scope>
    <source>
        <strain evidence="1">GBR_01_08_01A</strain>
        <tissue evidence="1">Thorax + abdomen</tissue>
    </source>
</reference>
<dbReference type="AlphaFoldDB" id="A0AAD9VSM5"/>
<evidence type="ECO:0000313" key="1">
    <source>
        <dbReference type="EMBL" id="KAK2585558.1"/>
    </source>
</evidence>
<evidence type="ECO:0000313" key="2">
    <source>
        <dbReference type="Proteomes" id="UP001258017"/>
    </source>
</evidence>
<dbReference type="PANTHER" id="PTHR20908:SF1">
    <property type="entry name" value="LD15586P"/>
    <property type="match status" value="1"/>
</dbReference>
<protein>
    <recommendedName>
        <fullName evidence="3">Transmembrane protein 53</fullName>
    </recommendedName>
</protein>
<dbReference type="PANTHER" id="PTHR20908">
    <property type="entry name" value="LD15586P"/>
    <property type="match status" value="1"/>
</dbReference>
<dbReference type="GO" id="GO:0017171">
    <property type="term" value="F:serine hydrolase activity"/>
    <property type="evidence" value="ECO:0007669"/>
    <property type="project" value="TreeGrafter"/>
</dbReference>
<dbReference type="EMBL" id="JAIFRP010000021">
    <property type="protein sequence ID" value="KAK2585558.1"/>
    <property type="molecule type" value="Genomic_DNA"/>
</dbReference>
<keyword evidence="2" id="KW-1185">Reference proteome</keyword>